<accession>A0ABY2IL84</accession>
<evidence type="ECO:0000259" key="2">
    <source>
        <dbReference type="Pfam" id="PF00534"/>
    </source>
</evidence>
<protein>
    <submittedName>
        <fullName evidence="3">Glycosyltransferase</fullName>
    </submittedName>
</protein>
<dbReference type="Pfam" id="PF00534">
    <property type="entry name" value="Glycos_transf_1"/>
    <property type="match status" value="1"/>
</dbReference>
<sequence length="436" mass="47638">MVQAKAARFGVATSSRTRMTWLSRRLWTALAFGIHTSPHKGSDVEGANRRLLSLSFQFTLRGPQMYRKSPASKFDALYLAVLPFYREYCIQELKADLSLDVILFAGDRHVDPTIRTGISRSLYVQVRNYVLAGRVLVQLGGWRTAISAKTTILDLNPRSLTAWTLLGLRRILGRRTLLWGHLHPRSGRGSRTAVLRRSMRRLSNGTVLYGYDSVPFALAELPGSPVWVAPNSLYARDALTVPANEGPYTSVLYVGRLVSDKKVDLLIRGFLRSDLATRGVQLVIVGEGAERKALADLVSELGGNASVTFLGQVADVNELRHLYEDALCSVSPGYVGLSLTQSLGFGVPMLISRDEPHSPELELARIGGVEFFETDSPLALAAALDALAPAGSACERQRISIAIRKTYSAEAMAAGIASALKNTKQELGDDGWPSNR</sequence>
<dbReference type="PANTHER" id="PTHR12526">
    <property type="entry name" value="GLYCOSYLTRANSFERASE"/>
    <property type="match status" value="1"/>
</dbReference>
<proteinExistence type="predicted"/>
<evidence type="ECO:0000256" key="1">
    <source>
        <dbReference type="ARBA" id="ARBA00022679"/>
    </source>
</evidence>
<dbReference type="SUPFAM" id="SSF53756">
    <property type="entry name" value="UDP-Glycosyltransferase/glycogen phosphorylase"/>
    <property type="match status" value="1"/>
</dbReference>
<evidence type="ECO:0000313" key="4">
    <source>
        <dbReference type="Proteomes" id="UP000297604"/>
    </source>
</evidence>
<keyword evidence="1" id="KW-0808">Transferase</keyword>
<evidence type="ECO:0000313" key="3">
    <source>
        <dbReference type="EMBL" id="TFC18052.1"/>
    </source>
</evidence>
<gene>
    <name evidence="3" type="ORF">E3O46_15200</name>
</gene>
<dbReference type="Proteomes" id="UP000297604">
    <property type="component" value="Unassembled WGS sequence"/>
</dbReference>
<dbReference type="InterPro" id="IPR001296">
    <property type="entry name" value="Glyco_trans_1"/>
</dbReference>
<dbReference type="EMBL" id="SOFS01000036">
    <property type="protein sequence ID" value="TFC18052.1"/>
    <property type="molecule type" value="Genomic_DNA"/>
</dbReference>
<feature type="domain" description="Glycosyl transferase family 1" evidence="2">
    <location>
        <begin position="250"/>
        <end position="387"/>
    </location>
</feature>
<dbReference type="Gene3D" id="3.40.50.2000">
    <property type="entry name" value="Glycogen Phosphorylase B"/>
    <property type="match status" value="1"/>
</dbReference>
<name>A0ABY2IL84_9MICO</name>
<comment type="caution">
    <text evidence="3">The sequence shown here is derived from an EMBL/GenBank/DDBJ whole genome shotgun (WGS) entry which is preliminary data.</text>
</comment>
<keyword evidence="4" id="KW-1185">Reference proteome</keyword>
<reference evidence="3 4" key="1">
    <citation type="submission" date="2019-03" db="EMBL/GenBank/DDBJ databases">
        <title>Genomics of glacier-inhabiting Cryobacterium strains.</title>
        <authorList>
            <person name="Liu Q."/>
            <person name="Xin Y.-H."/>
        </authorList>
    </citation>
    <scope>NUCLEOTIDE SEQUENCE [LARGE SCALE GENOMIC DNA]</scope>
    <source>
        <strain evidence="3 4">MDB1-5</strain>
    </source>
</reference>
<organism evidence="3 4">
    <name type="scientific">Cryobacterium glucosi</name>
    <dbReference type="NCBI Taxonomy" id="1259175"/>
    <lineage>
        <taxon>Bacteria</taxon>
        <taxon>Bacillati</taxon>
        <taxon>Actinomycetota</taxon>
        <taxon>Actinomycetes</taxon>
        <taxon>Micrococcales</taxon>
        <taxon>Microbacteriaceae</taxon>
        <taxon>Cryobacterium</taxon>
    </lineage>
</organism>